<keyword evidence="12" id="KW-0251">Elongation factor</keyword>
<gene>
    <name evidence="8" type="primary">greA</name>
    <name evidence="12" type="ORF">UU02_C0025G0002</name>
</gene>
<dbReference type="PANTHER" id="PTHR30437">
    <property type="entry name" value="TRANSCRIPTION ELONGATION FACTOR GREA"/>
    <property type="match status" value="1"/>
</dbReference>
<evidence type="ECO:0000256" key="5">
    <source>
        <dbReference type="ARBA" id="ARBA00023163"/>
    </source>
</evidence>
<dbReference type="Gene3D" id="3.10.50.30">
    <property type="entry name" value="Transcription elongation factor, GreA/GreB, C-terminal domain"/>
    <property type="match status" value="1"/>
</dbReference>
<evidence type="ECO:0000256" key="2">
    <source>
        <dbReference type="ARBA" id="ARBA00013729"/>
    </source>
</evidence>
<dbReference type="NCBIfam" id="NF001263">
    <property type="entry name" value="PRK00226.1-4"/>
    <property type="match status" value="1"/>
</dbReference>
<dbReference type="GO" id="GO:0032784">
    <property type="term" value="P:regulation of DNA-templated transcription elongation"/>
    <property type="evidence" value="ECO:0007669"/>
    <property type="project" value="UniProtKB-UniRule"/>
</dbReference>
<dbReference type="NCBIfam" id="TIGR01462">
    <property type="entry name" value="greA"/>
    <property type="match status" value="1"/>
</dbReference>
<dbReference type="InterPro" id="IPR018151">
    <property type="entry name" value="TF_GreA/GreB_CS"/>
</dbReference>
<evidence type="ECO:0000256" key="3">
    <source>
        <dbReference type="ARBA" id="ARBA00023015"/>
    </source>
</evidence>
<evidence type="ECO:0000256" key="1">
    <source>
        <dbReference type="ARBA" id="ARBA00008213"/>
    </source>
</evidence>
<evidence type="ECO:0000256" key="9">
    <source>
        <dbReference type="RuleBase" id="RU000556"/>
    </source>
</evidence>
<evidence type="ECO:0000256" key="8">
    <source>
        <dbReference type="HAMAP-Rule" id="MF_00105"/>
    </source>
</evidence>
<feature type="domain" description="Transcription elongation factor GreA/GreB N-terminal" evidence="11">
    <location>
        <begin position="6"/>
        <end position="75"/>
    </location>
</feature>
<evidence type="ECO:0000256" key="6">
    <source>
        <dbReference type="ARBA" id="ARBA00024916"/>
    </source>
</evidence>
<dbReference type="InterPro" id="IPR023459">
    <property type="entry name" value="Tscrpt_elong_fac_GreA/B_fam"/>
</dbReference>
<dbReference type="InterPro" id="IPR022691">
    <property type="entry name" value="Tscrpt_elong_fac_GreA/B_N"/>
</dbReference>
<dbReference type="PROSITE" id="PS00829">
    <property type="entry name" value="GREAB_1"/>
    <property type="match status" value="1"/>
</dbReference>
<keyword evidence="5 8" id="KW-0804">Transcription</keyword>
<sequence length="152" mass="16494">MKNDVKLTQEGLETLKAELVELRDVKRPKLVDRLANARSQGDLSENSDYQSAKEELEFLDGRIEELEEVIKTAVVAPAVKTGDVGVGTKVTVKVGGSKVIFNIVGDWEADPVNKKISHESPLGKALVGKKAGDQIEVEAPAGKIQYEILAIE</sequence>
<dbReference type="InterPro" id="IPR036805">
    <property type="entry name" value="Tscrpt_elong_fac_GreA/B_N_sf"/>
</dbReference>
<evidence type="ECO:0000256" key="4">
    <source>
        <dbReference type="ARBA" id="ARBA00023125"/>
    </source>
</evidence>
<keyword evidence="4 8" id="KW-0238">DNA-binding</keyword>
<dbReference type="PROSITE" id="PS00830">
    <property type="entry name" value="GREAB_2"/>
    <property type="match status" value="1"/>
</dbReference>
<dbReference type="PANTHER" id="PTHR30437:SF4">
    <property type="entry name" value="TRANSCRIPTION ELONGATION FACTOR GREA"/>
    <property type="match status" value="1"/>
</dbReference>
<dbReference type="Gene3D" id="1.10.287.180">
    <property type="entry name" value="Transcription elongation factor, GreA/GreB, N-terminal domain"/>
    <property type="match status" value="1"/>
</dbReference>
<dbReference type="HAMAP" id="MF_00105">
    <property type="entry name" value="GreA_GreB"/>
    <property type="match status" value="1"/>
</dbReference>
<keyword evidence="3 8" id="KW-0805">Transcription regulation</keyword>
<protein>
    <recommendedName>
        <fullName evidence="2 8">Transcription elongation factor GreA</fullName>
    </recommendedName>
    <alternativeName>
        <fullName evidence="7 8">Transcript cleavage factor GreA</fullName>
    </alternativeName>
</protein>
<dbReference type="GO" id="GO:0006354">
    <property type="term" value="P:DNA-templated transcription elongation"/>
    <property type="evidence" value="ECO:0007669"/>
    <property type="project" value="TreeGrafter"/>
</dbReference>
<reference evidence="12 13" key="1">
    <citation type="journal article" date="2015" name="Nature">
        <title>rRNA introns, odd ribosomes, and small enigmatic genomes across a large radiation of phyla.</title>
        <authorList>
            <person name="Brown C.T."/>
            <person name="Hug L.A."/>
            <person name="Thomas B.C."/>
            <person name="Sharon I."/>
            <person name="Castelle C.J."/>
            <person name="Singh A."/>
            <person name="Wilkins M.J."/>
            <person name="Williams K.H."/>
            <person name="Banfield J.F."/>
        </authorList>
    </citation>
    <scope>NUCLEOTIDE SEQUENCE [LARGE SCALE GENOMIC DNA]</scope>
</reference>
<dbReference type="SUPFAM" id="SSF54534">
    <property type="entry name" value="FKBP-like"/>
    <property type="match status" value="1"/>
</dbReference>
<dbReference type="InterPro" id="IPR028624">
    <property type="entry name" value="Tscrpt_elong_fac_GreA/B"/>
</dbReference>
<dbReference type="GO" id="GO:0003677">
    <property type="term" value="F:DNA binding"/>
    <property type="evidence" value="ECO:0007669"/>
    <property type="project" value="UniProtKB-UniRule"/>
</dbReference>
<dbReference type="InterPro" id="IPR036953">
    <property type="entry name" value="GreA/GreB_C_sf"/>
</dbReference>
<dbReference type="EMBL" id="LBZA01000025">
    <property type="protein sequence ID" value="KKR63412.1"/>
    <property type="molecule type" value="Genomic_DNA"/>
</dbReference>
<evidence type="ECO:0000259" key="10">
    <source>
        <dbReference type="Pfam" id="PF01272"/>
    </source>
</evidence>
<dbReference type="AlphaFoldDB" id="A0A0G0VKV8"/>
<dbReference type="Pfam" id="PF01272">
    <property type="entry name" value="GreA_GreB"/>
    <property type="match status" value="1"/>
</dbReference>
<comment type="caution">
    <text evidence="12">The sequence shown here is derived from an EMBL/GenBank/DDBJ whole genome shotgun (WGS) entry which is preliminary data.</text>
</comment>
<dbReference type="InterPro" id="IPR006359">
    <property type="entry name" value="Tscrpt_elong_fac_GreA"/>
</dbReference>
<accession>A0A0G0VKV8</accession>
<dbReference type="GO" id="GO:0070063">
    <property type="term" value="F:RNA polymerase binding"/>
    <property type="evidence" value="ECO:0007669"/>
    <property type="project" value="InterPro"/>
</dbReference>
<evidence type="ECO:0000313" key="13">
    <source>
        <dbReference type="Proteomes" id="UP000034293"/>
    </source>
</evidence>
<evidence type="ECO:0000259" key="11">
    <source>
        <dbReference type="Pfam" id="PF03449"/>
    </source>
</evidence>
<comment type="function">
    <text evidence="6 8 9">Necessary for efficient RNA polymerase transcription elongation past template-encoded arresting sites. The arresting sites in DNA have the property of trapping a certain fraction of elongating RNA polymerases that pass through, resulting in locked ternary complexes. Cleavage of the nascent transcript by cleavage factors such as GreA or GreB allows the resumption of elongation from the new 3'terminus. GreA releases sequences of 2 to 3 nucleotides.</text>
</comment>
<dbReference type="PIRSF" id="PIRSF006092">
    <property type="entry name" value="GreA_GreB"/>
    <property type="match status" value="1"/>
</dbReference>
<dbReference type="Pfam" id="PF03449">
    <property type="entry name" value="GreA_GreB_N"/>
    <property type="match status" value="1"/>
</dbReference>
<dbReference type="Proteomes" id="UP000034293">
    <property type="component" value="Unassembled WGS sequence"/>
</dbReference>
<comment type="similarity">
    <text evidence="1 8 9">Belongs to the GreA/GreB family.</text>
</comment>
<proteinExistence type="inferred from homology"/>
<dbReference type="InterPro" id="IPR001437">
    <property type="entry name" value="Tscrpt_elong_fac_GreA/B_C"/>
</dbReference>
<organism evidence="12 13">
    <name type="scientific">Candidatus Woesebacteria bacterium GW2011_GWA1_40_43</name>
    <dbReference type="NCBI Taxonomy" id="1618553"/>
    <lineage>
        <taxon>Bacteria</taxon>
        <taxon>Candidatus Woeseibacteriota</taxon>
    </lineage>
</organism>
<evidence type="ECO:0000313" key="12">
    <source>
        <dbReference type="EMBL" id="KKR63412.1"/>
    </source>
</evidence>
<feature type="domain" description="Transcription elongation factor GreA/GreB C-terminal" evidence="10">
    <location>
        <begin position="81"/>
        <end position="152"/>
    </location>
</feature>
<evidence type="ECO:0000256" key="7">
    <source>
        <dbReference type="ARBA" id="ARBA00030776"/>
    </source>
</evidence>
<name>A0A0G0VKV8_9BACT</name>
<dbReference type="FunFam" id="1.10.287.180:FF:000001">
    <property type="entry name" value="Transcription elongation factor GreA"/>
    <property type="match status" value="1"/>
</dbReference>
<keyword evidence="12" id="KW-0648">Protein biosynthesis</keyword>
<dbReference type="GO" id="GO:0003746">
    <property type="term" value="F:translation elongation factor activity"/>
    <property type="evidence" value="ECO:0007669"/>
    <property type="project" value="UniProtKB-KW"/>
</dbReference>
<dbReference type="SUPFAM" id="SSF46557">
    <property type="entry name" value="GreA transcript cleavage protein, N-terminal domain"/>
    <property type="match status" value="1"/>
</dbReference>